<dbReference type="Pfam" id="PF03133">
    <property type="entry name" value="TTL"/>
    <property type="match status" value="1"/>
</dbReference>
<keyword evidence="3" id="KW-1185">Reference proteome</keyword>
<dbReference type="GO" id="GO:0005737">
    <property type="term" value="C:cytoplasm"/>
    <property type="evidence" value="ECO:0007669"/>
    <property type="project" value="TreeGrafter"/>
</dbReference>
<dbReference type="Proteomes" id="UP001353858">
    <property type="component" value="Unassembled WGS sequence"/>
</dbReference>
<dbReference type="SUPFAM" id="SSF56059">
    <property type="entry name" value="Glutathione synthetase ATP-binding domain-like"/>
    <property type="match status" value="1"/>
</dbReference>
<dbReference type="PROSITE" id="PS51221">
    <property type="entry name" value="TTL"/>
    <property type="match status" value="1"/>
</dbReference>
<dbReference type="Gene3D" id="3.30.470.20">
    <property type="entry name" value="ATP-grasp fold, B domain"/>
    <property type="match status" value="1"/>
</dbReference>
<dbReference type="PANTHER" id="PTHR46088:SF1">
    <property type="entry name" value="TUBULIN--TYROSINE LIGASE-LIKE PROTEIN 12"/>
    <property type="match status" value="1"/>
</dbReference>
<protein>
    <recommendedName>
        <fullName evidence="1">Tubulin--tyrosine ligase-like protein 12 SET-like domain-containing protein</fullName>
    </recommendedName>
</protein>
<evidence type="ECO:0000313" key="2">
    <source>
        <dbReference type="EMBL" id="KAK4884255.1"/>
    </source>
</evidence>
<name>A0AAN7Q9Q2_9COLE</name>
<dbReference type="InterPro" id="IPR004344">
    <property type="entry name" value="TTL/TTLL_fam"/>
</dbReference>
<dbReference type="Pfam" id="PF25556">
    <property type="entry name" value="SET_TTL"/>
    <property type="match status" value="1"/>
</dbReference>
<reference evidence="3" key="1">
    <citation type="submission" date="2023-01" db="EMBL/GenBank/DDBJ databases">
        <title>Key to firefly adult light organ development and bioluminescence: homeobox transcription factors regulate luciferase expression and transportation to peroxisome.</title>
        <authorList>
            <person name="Fu X."/>
        </authorList>
    </citation>
    <scope>NUCLEOTIDE SEQUENCE [LARGE SCALE GENOMIC DNA]</scope>
</reference>
<proteinExistence type="predicted"/>
<dbReference type="PANTHER" id="PTHR46088">
    <property type="entry name" value="TUBULIN--TYROSINE LIGASE-LIKE PROTEIN 12"/>
    <property type="match status" value="1"/>
</dbReference>
<dbReference type="EMBL" id="JARPUR010000001">
    <property type="protein sequence ID" value="KAK4884255.1"/>
    <property type="molecule type" value="Genomic_DNA"/>
</dbReference>
<organism evidence="2 3">
    <name type="scientific">Aquatica leii</name>
    <dbReference type="NCBI Taxonomy" id="1421715"/>
    <lineage>
        <taxon>Eukaryota</taxon>
        <taxon>Metazoa</taxon>
        <taxon>Ecdysozoa</taxon>
        <taxon>Arthropoda</taxon>
        <taxon>Hexapoda</taxon>
        <taxon>Insecta</taxon>
        <taxon>Pterygota</taxon>
        <taxon>Neoptera</taxon>
        <taxon>Endopterygota</taxon>
        <taxon>Coleoptera</taxon>
        <taxon>Polyphaga</taxon>
        <taxon>Elateriformia</taxon>
        <taxon>Elateroidea</taxon>
        <taxon>Lampyridae</taxon>
        <taxon>Luciolinae</taxon>
        <taxon>Aquatica</taxon>
    </lineage>
</organism>
<accession>A0AAN7Q9Q2</accession>
<sequence length="602" mass="71174">MDFDSFLILHKPQLELSNVPQLFWDSLHAKVTKPIFDAGNAFTLLKIDYEDGRGQYDPAWTLQIHVEEGIKKTDPSNIFLIDHAWTFRIEDAKKQLETIESLRNRMALIMDLENVSEEQLCEEIFDEMWKYCDCYWTQNAEDVEDRIPIWYILDEVGSAVHHSNTPNCRIVPFLYIPERITYSLIFPIKDIACDEIITRNFVEKSTGAEERAALLLPWVYTSFQDNNFTHEKPSPDYFFVGHAQETLPILSNLTDQSRIQRPLKVYSEYTFVNDYLTDSSFVTVENEEDADILWLTTHFKNFEELSFKSKKYINQFPFEYVLTNKDLLSVICTHNSNGIGEPFWLPITYNLQTELSKFVSYYKHRENRGLNNHWIIKPYNLARGLDTHITNNLNYILRLPATGPKIAQKYIDNPVLFFQQDCLGKVKFDVRYVILLKSINPLEVYVYKNFFLRFANDPFEMKHFERYSKHFTVMNYIEDGKNLKHMLCSDFINEWQKQYPDIQWSSIERSILSIIYEIFKCATKESPPCGISESPQSRALYAADILLEWSDQETIQPKLLEINWMPDCERACKYYPDFFNDIFKLLFLDCTNDNLFYDLKFL</sequence>
<feature type="domain" description="Tubulin--tyrosine ligase-like protein 12 SET-like" evidence="1">
    <location>
        <begin position="65"/>
        <end position="220"/>
    </location>
</feature>
<dbReference type="InterPro" id="IPR027749">
    <property type="entry name" value="TTLL12"/>
</dbReference>
<evidence type="ECO:0000259" key="1">
    <source>
        <dbReference type="Pfam" id="PF25556"/>
    </source>
</evidence>
<gene>
    <name evidence="2" type="ORF">RN001_000526</name>
</gene>
<comment type="caution">
    <text evidence="2">The sequence shown here is derived from an EMBL/GenBank/DDBJ whole genome shotgun (WGS) entry which is preliminary data.</text>
</comment>
<dbReference type="InterPro" id="IPR057954">
    <property type="entry name" value="SET_TTL12"/>
</dbReference>
<evidence type="ECO:0000313" key="3">
    <source>
        <dbReference type="Proteomes" id="UP001353858"/>
    </source>
</evidence>
<dbReference type="AlphaFoldDB" id="A0AAN7Q9Q2"/>